<gene>
    <name evidence="1" type="ORF">DCBHLPFO_00665</name>
</gene>
<proteinExistence type="predicted"/>
<organism evidence="1 2">
    <name type="scientific">Mycoplasmopsis arginini</name>
    <name type="common">Mycoplasma arginini</name>
    <dbReference type="NCBI Taxonomy" id="2094"/>
    <lineage>
        <taxon>Bacteria</taxon>
        <taxon>Bacillati</taxon>
        <taxon>Mycoplasmatota</taxon>
        <taxon>Mycoplasmoidales</taxon>
        <taxon>Metamycoplasmataceae</taxon>
        <taxon>Mycoplasmopsis</taxon>
    </lineage>
</organism>
<comment type="caution">
    <text evidence="1">The sequence shown here is derived from an EMBL/GenBank/DDBJ whole genome shotgun (WGS) entry which is preliminary data.</text>
</comment>
<dbReference type="EMBL" id="JAPFAR010000156">
    <property type="protein sequence ID" value="MDI3349907.1"/>
    <property type="molecule type" value="Genomic_DNA"/>
</dbReference>
<name>A0AA43QXC7_MYCAR</name>
<accession>A0AA43QXC7</accession>
<dbReference type="AlphaFoldDB" id="A0AA43QXC7"/>
<dbReference type="Proteomes" id="UP001162175">
    <property type="component" value="Unassembled WGS sequence"/>
</dbReference>
<evidence type="ECO:0000313" key="2">
    <source>
        <dbReference type="Proteomes" id="UP001162175"/>
    </source>
</evidence>
<evidence type="ECO:0000313" key="1">
    <source>
        <dbReference type="EMBL" id="MDI3349907.1"/>
    </source>
</evidence>
<sequence length="75" mass="8273">MNQYFGWKWFITSMVFLTSSIPKRAVSVLGMYAPLPPVQWWPNAATLNPVQGGDAQITSGWKGTLVTSKSKILTA</sequence>
<reference evidence="1" key="1">
    <citation type="submission" date="2022-11" db="EMBL/GenBank/DDBJ databases">
        <title>Draft genome of Mycoplasma arginini isolated from fly.</title>
        <authorList>
            <person name="Severgnini M."/>
            <person name="Gioia G."/>
            <person name="Cremonesi P."/>
            <person name="Moroni P."/>
            <person name="Addis M.F."/>
            <person name="Castiglioni B."/>
        </authorList>
    </citation>
    <scope>NUCLEOTIDE SEQUENCE</scope>
    <source>
        <strain evidence="1">QMP CG1-1632</strain>
    </source>
</reference>
<protein>
    <submittedName>
        <fullName evidence="1">Uncharacterized protein</fullName>
    </submittedName>
</protein>